<evidence type="ECO:0000313" key="2">
    <source>
        <dbReference type="Proteomes" id="UP001234989"/>
    </source>
</evidence>
<reference evidence="1" key="1">
    <citation type="submission" date="2023-08" db="EMBL/GenBank/DDBJ databases">
        <title>A de novo genome assembly of Solanum verrucosum Schlechtendal, a Mexican diploid species geographically isolated from the other diploid A-genome species in potato relatives.</title>
        <authorList>
            <person name="Hosaka K."/>
        </authorList>
    </citation>
    <scope>NUCLEOTIDE SEQUENCE</scope>
    <source>
        <tissue evidence="1">Young leaves</tissue>
    </source>
</reference>
<name>A0AAF0PS67_SOLVR</name>
<proteinExistence type="predicted"/>
<organism evidence="1 2">
    <name type="scientific">Solanum verrucosum</name>
    <dbReference type="NCBI Taxonomy" id="315347"/>
    <lineage>
        <taxon>Eukaryota</taxon>
        <taxon>Viridiplantae</taxon>
        <taxon>Streptophyta</taxon>
        <taxon>Embryophyta</taxon>
        <taxon>Tracheophyta</taxon>
        <taxon>Spermatophyta</taxon>
        <taxon>Magnoliopsida</taxon>
        <taxon>eudicotyledons</taxon>
        <taxon>Gunneridae</taxon>
        <taxon>Pentapetalae</taxon>
        <taxon>asterids</taxon>
        <taxon>lamiids</taxon>
        <taxon>Solanales</taxon>
        <taxon>Solanaceae</taxon>
        <taxon>Solanoideae</taxon>
        <taxon>Solaneae</taxon>
        <taxon>Solanum</taxon>
    </lineage>
</organism>
<dbReference type="Proteomes" id="UP001234989">
    <property type="component" value="Chromosome 1"/>
</dbReference>
<dbReference type="EMBL" id="CP133612">
    <property type="protein sequence ID" value="WMV08930.1"/>
    <property type="molecule type" value="Genomic_DNA"/>
</dbReference>
<accession>A0AAF0PS67</accession>
<dbReference type="AlphaFoldDB" id="A0AAF0PS67"/>
<protein>
    <submittedName>
        <fullName evidence="1">Uncharacterized protein</fullName>
    </submittedName>
</protein>
<feature type="non-terminal residue" evidence="1">
    <location>
        <position position="1"/>
    </location>
</feature>
<sequence length="59" mass="7237">RFTSNSDKVNNKYYLEPASLEEIVWDNKGYNFKMDKAKYNICHEVWKILEIRHRLLIYV</sequence>
<gene>
    <name evidence="1" type="ORF">MTR67_002315</name>
</gene>
<evidence type="ECO:0000313" key="1">
    <source>
        <dbReference type="EMBL" id="WMV08930.1"/>
    </source>
</evidence>
<keyword evidence="2" id="KW-1185">Reference proteome</keyword>